<gene>
    <name evidence="2" type="ORF">B6A10_09115</name>
</gene>
<feature type="domain" description="DUF5615" evidence="1">
    <location>
        <begin position="1"/>
        <end position="107"/>
    </location>
</feature>
<evidence type="ECO:0000313" key="3">
    <source>
        <dbReference type="Proteomes" id="UP000661715"/>
    </source>
</evidence>
<proteinExistence type="predicted"/>
<dbReference type="EMBL" id="NASZ01000012">
    <property type="protein sequence ID" value="MBD0725337.1"/>
    <property type="molecule type" value="Genomic_DNA"/>
</dbReference>
<reference evidence="2 3" key="1">
    <citation type="journal article" date="2020" name="Microbiol. Res.">
        <title>Flavobacterium pokkalii sp. nov., a novel plant growth promoting native rhizobacteria isolated from pokkali rice grown in coastal saline affected agricultural regions of southern India, Kerala.</title>
        <authorList>
            <person name="Menon R.R."/>
            <person name="Kumari S."/>
            <person name="Viver T."/>
            <person name="Rameshkumar N."/>
        </authorList>
    </citation>
    <scope>NUCLEOTIDE SEQUENCE [LARGE SCALE GENOMIC DNA]</scope>
    <source>
        <strain evidence="2 3">L1I52</strain>
    </source>
</reference>
<accession>A0ABR7URP8</accession>
<evidence type="ECO:0000259" key="1">
    <source>
        <dbReference type="Pfam" id="PF18480"/>
    </source>
</evidence>
<sequence>MKLLFDQNISFRIISKIEINFPEAKQVRQLGIENYSDIEIWEFAKKNQYTIITFDADFFDLSNFKGHPPKIIWFRFGNTKTDFLAEIINSRKRIIEEFIQSDSYTEIACLEIK</sequence>
<keyword evidence="3" id="KW-1185">Reference proteome</keyword>
<protein>
    <recommendedName>
        <fullName evidence="1">DUF5615 domain-containing protein</fullName>
    </recommendedName>
</protein>
<dbReference type="Pfam" id="PF18480">
    <property type="entry name" value="DUF5615"/>
    <property type="match status" value="1"/>
</dbReference>
<dbReference type="RefSeq" id="WP_055090055.1">
    <property type="nucleotide sequence ID" value="NZ_NASZ01000012.1"/>
</dbReference>
<dbReference type="InterPro" id="IPR041049">
    <property type="entry name" value="DUF5615"/>
</dbReference>
<dbReference type="Proteomes" id="UP000661715">
    <property type="component" value="Unassembled WGS sequence"/>
</dbReference>
<evidence type="ECO:0000313" key="2">
    <source>
        <dbReference type="EMBL" id="MBD0725337.1"/>
    </source>
</evidence>
<organism evidence="2 3">
    <name type="scientific">Flavobacterium pokkalii</name>
    <dbReference type="NCBI Taxonomy" id="1940408"/>
    <lineage>
        <taxon>Bacteria</taxon>
        <taxon>Pseudomonadati</taxon>
        <taxon>Bacteroidota</taxon>
        <taxon>Flavobacteriia</taxon>
        <taxon>Flavobacteriales</taxon>
        <taxon>Flavobacteriaceae</taxon>
        <taxon>Flavobacterium</taxon>
    </lineage>
</organism>
<name>A0ABR7URP8_9FLAO</name>
<comment type="caution">
    <text evidence="2">The sequence shown here is derived from an EMBL/GenBank/DDBJ whole genome shotgun (WGS) entry which is preliminary data.</text>
</comment>